<feature type="region of interest" description="Disordered" evidence="1">
    <location>
        <begin position="103"/>
        <end position="148"/>
    </location>
</feature>
<dbReference type="EMBL" id="CP009400">
    <property type="protein sequence ID" value="AIO00750.1"/>
    <property type="molecule type" value="Genomic_DNA"/>
</dbReference>
<feature type="compositionally biased region" description="Basic and acidic residues" evidence="1">
    <location>
        <begin position="133"/>
        <end position="148"/>
    </location>
</feature>
<evidence type="ECO:0000313" key="2">
    <source>
        <dbReference type="EMBL" id="AIO00750.1"/>
    </source>
</evidence>
<dbReference type="KEGG" id="lpan:LPMP_311600"/>
<dbReference type="eggNOG" id="ENOG502S32W">
    <property type="taxonomic scope" value="Eukaryota"/>
</dbReference>
<dbReference type="GeneID" id="22577586"/>
<accession>A0A088RZP4</accession>
<sequence length="275" mass="30665">MPSPPTCQYGSYHQCECYGHDTELPNYRRDISNPRTLQGYYAPNGGCPCPAKFGAEKNGLYCSARGADPSAMPKVTFRAADGPHTVHTSANVDGHGRDTATNTRTAFPNSRNYGGTVAQRGPTTLNTRPQLEASRKARAEAKREERAQERKNFLRSVLRDEMLARMDAEGKRAALEAETGLMATHHADEYEASQRVAGNIRGGLGSTSHDRDTALTLGEQYGEIMDELEYVADQPVGSKYNIIRLHYLVEEENRLNRLRWQERMRKAAEAMQSIK</sequence>
<reference evidence="2 3" key="1">
    <citation type="journal article" date="2015" name="Sci. Rep.">
        <title>The genome of Leishmania panamensis: insights into genomics of the L. (Viannia) subgenus.</title>
        <authorList>
            <person name="Llanes A."/>
            <person name="Restrepo C.M."/>
            <person name="Vecchio G.D."/>
            <person name="Anguizola F.J."/>
            <person name="Lleonart R."/>
        </authorList>
    </citation>
    <scope>NUCLEOTIDE SEQUENCE [LARGE SCALE GENOMIC DNA]</scope>
    <source>
        <strain evidence="2 3">MHOM/PA/94/PSC-1</strain>
    </source>
</reference>
<gene>
    <name evidence="2" type="ORF">LPMP_311600</name>
</gene>
<keyword evidence="3" id="KW-1185">Reference proteome</keyword>
<protein>
    <submittedName>
        <fullName evidence="2">Uncharacterized protein</fullName>
    </submittedName>
</protein>
<dbReference type="AlphaFoldDB" id="A0A088RZP4"/>
<organism evidence="2 3">
    <name type="scientific">Leishmania panamensis</name>
    <dbReference type="NCBI Taxonomy" id="5679"/>
    <lineage>
        <taxon>Eukaryota</taxon>
        <taxon>Discoba</taxon>
        <taxon>Euglenozoa</taxon>
        <taxon>Kinetoplastea</taxon>
        <taxon>Metakinetoplastina</taxon>
        <taxon>Trypanosomatida</taxon>
        <taxon>Trypanosomatidae</taxon>
        <taxon>Leishmaniinae</taxon>
        <taxon>Leishmania</taxon>
        <taxon>Leishmania guyanensis species complex</taxon>
    </lineage>
</organism>
<feature type="compositionally biased region" description="Polar residues" evidence="1">
    <location>
        <begin position="103"/>
        <end position="113"/>
    </location>
</feature>
<name>A0A088RZP4_LEIPA</name>
<evidence type="ECO:0000313" key="3">
    <source>
        <dbReference type="Proteomes" id="UP000063063"/>
    </source>
</evidence>
<proteinExistence type="predicted"/>
<dbReference type="VEuPathDB" id="TriTrypDB:LPMP_311600"/>
<evidence type="ECO:0000256" key="1">
    <source>
        <dbReference type="SAM" id="MobiDB-lite"/>
    </source>
</evidence>
<dbReference type="OrthoDB" id="271314at2759"/>
<dbReference type="Proteomes" id="UP000063063">
    <property type="component" value="Chromosome 31"/>
</dbReference>
<dbReference type="RefSeq" id="XP_010701550.1">
    <property type="nucleotide sequence ID" value="XM_010703248.1"/>
</dbReference>
<dbReference type="VEuPathDB" id="TriTrypDB:LPAL13_310022100"/>